<reference evidence="10" key="1">
    <citation type="journal article" date="2021" name="PeerJ">
        <title>Extensive microbial diversity within the chicken gut microbiome revealed by metagenomics and culture.</title>
        <authorList>
            <person name="Gilroy R."/>
            <person name="Ravi A."/>
            <person name="Getino M."/>
            <person name="Pursley I."/>
            <person name="Horton D.L."/>
            <person name="Alikhan N.F."/>
            <person name="Baker D."/>
            <person name="Gharbi K."/>
            <person name="Hall N."/>
            <person name="Watson M."/>
            <person name="Adriaenssens E.M."/>
            <person name="Foster-Nyarko E."/>
            <person name="Jarju S."/>
            <person name="Secka A."/>
            <person name="Antonio M."/>
            <person name="Oren A."/>
            <person name="Chaudhuri R.R."/>
            <person name="La Ragione R."/>
            <person name="Hildebrand F."/>
            <person name="Pallen M.J."/>
        </authorList>
    </citation>
    <scope>NUCLEOTIDE SEQUENCE</scope>
    <source>
        <strain evidence="10">CHK185-1770</strain>
    </source>
</reference>
<feature type="transmembrane region" description="Helical" evidence="8">
    <location>
        <begin position="415"/>
        <end position="435"/>
    </location>
</feature>
<dbReference type="Proteomes" id="UP000826793">
    <property type="component" value="Unassembled WGS sequence"/>
</dbReference>
<dbReference type="PRINTS" id="PR00762">
    <property type="entry name" value="CLCHANNEL"/>
</dbReference>
<proteinExistence type="predicted"/>
<feature type="transmembrane region" description="Helical" evidence="8">
    <location>
        <begin position="354"/>
        <end position="373"/>
    </location>
</feature>
<keyword evidence="7" id="KW-0868">Chloride</keyword>
<dbReference type="PANTHER" id="PTHR45711">
    <property type="entry name" value="CHLORIDE CHANNEL PROTEIN"/>
    <property type="match status" value="1"/>
</dbReference>
<dbReference type="GO" id="GO:0008324">
    <property type="term" value="F:monoatomic cation transmembrane transporter activity"/>
    <property type="evidence" value="ECO:0007669"/>
    <property type="project" value="InterPro"/>
</dbReference>
<dbReference type="Gene3D" id="1.10.3080.10">
    <property type="entry name" value="Clc chloride channel"/>
    <property type="match status" value="1"/>
</dbReference>
<keyword evidence="2" id="KW-0813">Transport</keyword>
<feature type="transmembrane region" description="Helical" evidence="8">
    <location>
        <begin position="182"/>
        <end position="205"/>
    </location>
</feature>
<evidence type="ECO:0000313" key="10">
    <source>
        <dbReference type="EMBL" id="HJB96964.1"/>
    </source>
</evidence>
<dbReference type="Pfam" id="PF02080">
    <property type="entry name" value="TrkA_C"/>
    <property type="match status" value="1"/>
</dbReference>
<dbReference type="GO" id="GO:0005886">
    <property type="term" value="C:plasma membrane"/>
    <property type="evidence" value="ECO:0007669"/>
    <property type="project" value="TreeGrafter"/>
</dbReference>
<dbReference type="AlphaFoldDB" id="A0A9D2MT72"/>
<dbReference type="PROSITE" id="PS51202">
    <property type="entry name" value="RCK_C"/>
    <property type="match status" value="1"/>
</dbReference>
<organism evidence="10 11">
    <name type="scientific">Candidatus Acutalibacter pullicola</name>
    <dbReference type="NCBI Taxonomy" id="2838417"/>
    <lineage>
        <taxon>Bacteria</taxon>
        <taxon>Bacillati</taxon>
        <taxon>Bacillota</taxon>
        <taxon>Clostridia</taxon>
        <taxon>Eubacteriales</taxon>
        <taxon>Acutalibacteraceae</taxon>
        <taxon>Acutalibacter</taxon>
    </lineage>
</organism>
<dbReference type="GO" id="GO:0006813">
    <property type="term" value="P:potassium ion transport"/>
    <property type="evidence" value="ECO:0007669"/>
    <property type="project" value="InterPro"/>
</dbReference>
<evidence type="ECO:0000256" key="3">
    <source>
        <dbReference type="ARBA" id="ARBA00022692"/>
    </source>
</evidence>
<feature type="transmembrane region" description="Helical" evidence="8">
    <location>
        <begin position="85"/>
        <end position="105"/>
    </location>
</feature>
<keyword evidence="3 8" id="KW-0812">Transmembrane</keyword>
<evidence type="ECO:0000256" key="6">
    <source>
        <dbReference type="ARBA" id="ARBA00023136"/>
    </source>
</evidence>
<evidence type="ECO:0000256" key="5">
    <source>
        <dbReference type="ARBA" id="ARBA00023065"/>
    </source>
</evidence>
<evidence type="ECO:0000259" key="9">
    <source>
        <dbReference type="PROSITE" id="PS51202"/>
    </source>
</evidence>
<protein>
    <submittedName>
        <fullName evidence="10">ClC family H(+)/Cl(-) exchange transporter</fullName>
    </submittedName>
</protein>
<keyword evidence="5" id="KW-0406">Ion transport</keyword>
<dbReference type="PANTHER" id="PTHR45711:SF6">
    <property type="entry name" value="CHLORIDE CHANNEL PROTEIN"/>
    <property type="match status" value="1"/>
</dbReference>
<feature type="domain" description="RCK C-terminal" evidence="9">
    <location>
        <begin position="451"/>
        <end position="533"/>
    </location>
</feature>
<evidence type="ECO:0000313" key="11">
    <source>
        <dbReference type="Proteomes" id="UP000826793"/>
    </source>
</evidence>
<dbReference type="InterPro" id="IPR014743">
    <property type="entry name" value="Cl-channel_core"/>
</dbReference>
<dbReference type="Pfam" id="PF00654">
    <property type="entry name" value="Voltage_CLC"/>
    <property type="match status" value="1"/>
</dbReference>
<evidence type="ECO:0000256" key="4">
    <source>
        <dbReference type="ARBA" id="ARBA00022989"/>
    </source>
</evidence>
<sequence length="536" mass="56968">MDSPSSPCYNSRRTKKKTRDAVVERETSATARLIQRVRGFRYALVWEGIAVGAAAGLVTVLFRLLLSKGDLLRAWIGDLIADKPWLLPLWLLLLGVAAGVVTLLLKWESFIGGSGIPQVEGELQGALSQTWWRVLLAKFVGGLLTIGSGLSLGREGPSIQLGAMAGKGVSKLWKRGPTEERMLLTCGASAGLSAAFNAPLAGVLFSLEELHKDFSTEVLLSTMASSITADFLSRTLFGLQPVFDFSSLEMIPLTHYGLVLVLGAALGLVGVLYNFCVGKAQDIYTRIPWAYGKTLLPFLLAGVLLVVYPAVLGGGHDLVGQVSEDLPLQALLLLFVLKFTFSMVSFGSGVPGGIFLPLLVLGAIVGSAFSQGAHLLGVETSTANFVILGMAGLFAAIVRAPVTGIILISEMTGSFSHLLTLSLVSLAAYVVADLLQSPPVYDMLLERLLQKGVRKPKSGEKLLLESTVCLGAPACGKAVRDLSWPGHSLLVSVQRHGQELVPQGDTVLQAGDVVVLLCDQSVSRQAHTALQKQCKS</sequence>
<comment type="caution">
    <text evidence="10">The sequence shown here is derived from an EMBL/GenBank/DDBJ whole genome shotgun (WGS) entry which is preliminary data.</text>
</comment>
<dbReference type="EMBL" id="DWXG01000002">
    <property type="protein sequence ID" value="HJB96964.1"/>
    <property type="molecule type" value="Genomic_DNA"/>
</dbReference>
<dbReference type="InterPro" id="IPR006037">
    <property type="entry name" value="RCK_C"/>
</dbReference>
<dbReference type="Gene3D" id="3.30.70.1450">
    <property type="entry name" value="Regulator of K+ conductance, C-terminal domain"/>
    <property type="match status" value="1"/>
</dbReference>
<evidence type="ECO:0000256" key="2">
    <source>
        <dbReference type="ARBA" id="ARBA00022448"/>
    </source>
</evidence>
<comment type="subcellular location">
    <subcellularLocation>
        <location evidence="1">Membrane</location>
        <topology evidence="1">Multi-pass membrane protein</topology>
    </subcellularLocation>
</comment>
<dbReference type="CDD" id="cd01031">
    <property type="entry name" value="EriC"/>
    <property type="match status" value="1"/>
</dbReference>
<reference evidence="10" key="2">
    <citation type="submission" date="2021-04" db="EMBL/GenBank/DDBJ databases">
        <authorList>
            <person name="Gilroy R."/>
        </authorList>
    </citation>
    <scope>NUCLEOTIDE SEQUENCE</scope>
    <source>
        <strain evidence="10">CHK185-1770</strain>
    </source>
</reference>
<feature type="transmembrane region" description="Helical" evidence="8">
    <location>
        <begin position="295"/>
        <end position="314"/>
    </location>
</feature>
<dbReference type="SUPFAM" id="SSF116726">
    <property type="entry name" value="TrkA C-terminal domain-like"/>
    <property type="match status" value="1"/>
</dbReference>
<feature type="transmembrane region" description="Helical" evidence="8">
    <location>
        <begin position="42"/>
        <end position="65"/>
    </location>
</feature>
<dbReference type="InterPro" id="IPR001807">
    <property type="entry name" value="ClC"/>
</dbReference>
<feature type="transmembrane region" description="Helical" evidence="8">
    <location>
        <begin position="253"/>
        <end position="275"/>
    </location>
</feature>
<feature type="transmembrane region" description="Helical" evidence="8">
    <location>
        <begin position="326"/>
        <end position="347"/>
    </location>
</feature>
<feature type="transmembrane region" description="Helical" evidence="8">
    <location>
        <begin position="385"/>
        <end position="408"/>
    </location>
</feature>
<evidence type="ECO:0000256" key="8">
    <source>
        <dbReference type="SAM" id="Phobius"/>
    </source>
</evidence>
<dbReference type="GO" id="GO:0005247">
    <property type="term" value="F:voltage-gated chloride channel activity"/>
    <property type="evidence" value="ECO:0007669"/>
    <property type="project" value="TreeGrafter"/>
</dbReference>
<accession>A0A9D2MT72</accession>
<keyword evidence="6 8" id="KW-0472">Membrane</keyword>
<evidence type="ECO:0000256" key="7">
    <source>
        <dbReference type="ARBA" id="ARBA00023214"/>
    </source>
</evidence>
<dbReference type="InterPro" id="IPR036721">
    <property type="entry name" value="RCK_C_sf"/>
</dbReference>
<gene>
    <name evidence="10" type="ORF">H9710_00080</name>
</gene>
<keyword evidence="4 8" id="KW-1133">Transmembrane helix</keyword>
<name>A0A9D2MT72_9FIRM</name>
<dbReference type="SUPFAM" id="SSF81340">
    <property type="entry name" value="Clc chloride channel"/>
    <property type="match status" value="1"/>
</dbReference>
<evidence type="ECO:0000256" key="1">
    <source>
        <dbReference type="ARBA" id="ARBA00004141"/>
    </source>
</evidence>